<sequence length="222" mass="24814">MLQTLYHRIFASIAPAQIPSKSEPSPDDDLEIEDVNFQKFEFLDHDLAKLEAQIETATKQLAKEQSSFTHQTKETESEQPRPTKKVKIVKPSTSWDEEPLIEEKGTILPPTPKVSKKIRPNKLTRPTTAATPLEDKKETILPPVPKVPTKIRPIKLTRPTTAAILSEDKKESISPLIPKVTQEIRPTPAAIPLDNEKEAMLPPPEVPKQTTAAVLGTMRLPF</sequence>
<feature type="compositionally biased region" description="Polar residues" evidence="1">
    <location>
        <begin position="60"/>
        <end position="70"/>
    </location>
</feature>
<proteinExistence type="predicted"/>
<name>A0A2S4W389_9BASI</name>
<dbReference type="VEuPathDB" id="FungiDB:PSHT_04648"/>
<feature type="compositionally biased region" description="Basic and acidic residues" evidence="1">
    <location>
        <begin position="71"/>
        <end position="81"/>
    </location>
</feature>
<accession>A0A2S4W389</accession>
<reference evidence="2" key="1">
    <citation type="submission" date="2017-12" db="EMBL/GenBank/DDBJ databases">
        <title>Gene loss provides genomic basis for host adaptation in cereal stripe rust fungi.</title>
        <authorList>
            <person name="Xia C."/>
        </authorList>
    </citation>
    <scope>NUCLEOTIDE SEQUENCE [LARGE SCALE GENOMIC DNA]</scope>
    <source>
        <strain evidence="2">93-210</strain>
    </source>
</reference>
<evidence type="ECO:0000313" key="3">
    <source>
        <dbReference type="Proteomes" id="UP000239156"/>
    </source>
</evidence>
<dbReference type="Proteomes" id="UP000239156">
    <property type="component" value="Unassembled WGS sequence"/>
</dbReference>
<organism evidence="2 3">
    <name type="scientific">Puccinia striiformis</name>
    <dbReference type="NCBI Taxonomy" id="27350"/>
    <lineage>
        <taxon>Eukaryota</taxon>
        <taxon>Fungi</taxon>
        <taxon>Dikarya</taxon>
        <taxon>Basidiomycota</taxon>
        <taxon>Pucciniomycotina</taxon>
        <taxon>Pucciniomycetes</taxon>
        <taxon>Pucciniales</taxon>
        <taxon>Pucciniaceae</taxon>
        <taxon>Puccinia</taxon>
    </lineage>
</organism>
<evidence type="ECO:0000256" key="1">
    <source>
        <dbReference type="SAM" id="MobiDB-lite"/>
    </source>
</evidence>
<dbReference type="EMBL" id="PKSL01000008">
    <property type="protein sequence ID" value="POW16253.1"/>
    <property type="molecule type" value="Genomic_DNA"/>
</dbReference>
<keyword evidence="3" id="KW-1185">Reference proteome</keyword>
<dbReference type="AlphaFoldDB" id="A0A2S4W389"/>
<protein>
    <submittedName>
        <fullName evidence="2">Uncharacterized protein</fullName>
    </submittedName>
</protein>
<feature type="region of interest" description="Disordered" evidence="1">
    <location>
        <begin position="60"/>
        <end position="88"/>
    </location>
</feature>
<gene>
    <name evidence="2" type="ORF">PSTT_01537</name>
</gene>
<dbReference type="VEuPathDB" id="FungiDB:PSTT_01537"/>
<comment type="caution">
    <text evidence="2">The sequence shown here is derived from an EMBL/GenBank/DDBJ whole genome shotgun (WGS) entry which is preliminary data.</text>
</comment>
<evidence type="ECO:0000313" key="2">
    <source>
        <dbReference type="EMBL" id="POW16253.1"/>
    </source>
</evidence>